<organism evidence="2 3">
    <name type="scientific">Rubroshorea leprosula</name>
    <dbReference type="NCBI Taxonomy" id="152421"/>
    <lineage>
        <taxon>Eukaryota</taxon>
        <taxon>Viridiplantae</taxon>
        <taxon>Streptophyta</taxon>
        <taxon>Embryophyta</taxon>
        <taxon>Tracheophyta</taxon>
        <taxon>Spermatophyta</taxon>
        <taxon>Magnoliopsida</taxon>
        <taxon>eudicotyledons</taxon>
        <taxon>Gunneridae</taxon>
        <taxon>Pentapetalae</taxon>
        <taxon>rosids</taxon>
        <taxon>malvids</taxon>
        <taxon>Malvales</taxon>
        <taxon>Dipterocarpaceae</taxon>
        <taxon>Rubroshorea</taxon>
    </lineage>
</organism>
<feature type="region of interest" description="Disordered" evidence="1">
    <location>
        <begin position="16"/>
        <end position="40"/>
    </location>
</feature>
<dbReference type="AlphaFoldDB" id="A0AAV5JQZ3"/>
<comment type="caution">
    <text evidence="2">The sequence shown here is derived from an EMBL/GenBank/DDBJ whole genome shotgun (WGS) entry which is preliminary data.</text>
</comment>
<dbReference type="Proteomes" id="UP001054252">
    <property type="component" value="Unassembled WGS sequence"/>
</dbReference>
<dbReference type="EMBL" id="BPVZ01000038">
    <property type="protein sequence ID" value="GKV13170.1"/>
    <property type="molecule type" value="Genomic_DNA"/>
</dbReference>
<name>A0AAV5JQZ3_9ROSI</name>
<evidence type="ECO:0000313" key="2">
    <source>
        <dbReference type="EMBL" id="GKV13170.1"/>
    </source>
</evidence>
<sequence length="110" mass="12380">MGNCFGKGGVVDHLMEARRRRRRRRSLGEPSSSSLRVNVRMTRTELEEMITRSQGNSDELARLILRECLEGRLVPRVGRLVPRVVVSQGTASECSTVNGLSRIDEENENV</sequence>
<evidence type="ECO:0000256" key="1">
    <source>
        <dbReference type="SAM" id="MobiDB-lite"/>
    </source>
</evidence>
<gene>
    <name evidence="2" type="ORF">SLEP1_g24226</name>
</gene>
<evidence type="ECO:0000313" key="3">
    <source>
        <dbReference type="Proteomes" id="UP001054252"/>
    </source>
</evidence>
<accession>A0AAV5JQZ3</accession>
<reference evidence="2 3" key="1">
    <citation type="journal article" date="2021" name="Commun. Biol.">
        <title>The genome of Shorea leprosula (Dipterocarpaceae) highlights the ecological relevance of drought in aseasonal tropical rainforests.</title>
        <authorList>
            <person name="Ng K.K.S."/>
            <person name="Kobayashi M.J."/>
            <person name="Fawcett J.A."/>
            <person name="Hatakeyama M."/>
            <person name="Paape T."/>
            <person name="Ng C.H."/>
            <person name="Ang C.C."/>
            <person name="Tnah L.H."/>
            <person name="Lee C.T."/>
            <person name="Nishiyama T."/>
            <person name="Sese J."/>
            <person name="O'Brien M.J."/>
            <person name="Copetti D."/>
            <person name="Mohd Noor M.I."/>
            <person name="Ong R.C."/>
            <person name="Putra M."/>
            <person name="Sireger I.Z."/>
            <person name="Indrioko S."/>
            <person name="Kosugi Y."/>
            <person name="Izuno A."/>
            <person name="Isagi Y."/>
            <person name="Lee S.L."/>
            <person name="Shimizu K.K."/>
        </authorList>
    </citation>
    <scope>NUCLEOTIDE SEQUENCE [LARGE SCALE GENOMIC DNA]</scope>
    <source>
        <strain evidence="2">214</strain>
    </source>
</reference>
<protein>
    <submittedName>
        <fullName evidence="2">Uncharacterized protein</fullName>
    </submittedName>
</protein>
<keyword evidence="3" id="KW-1185">Reference proteome</keyword>
<proteinExistence type="predicted"/>